<keyword evidence="2" id="KW-1185">Reference proteome</keyword>
<sequence>MDGFQDILPRALRFLDDLSAHNDREWFNANKSRYEADIKRPATLLLDEIKARLKRELKQDTRPKLYRIHRDVRFSKDKTPYNTHVHMQWSIGDVPVSYLFGASRAYCQMGVGAMMFPKDALTRWRENIAEGHPVAANVRKLKAGGWVSDEPALKRVPSPYAQDHPDADLLRRKGLVMWKHLDRQEQDRLPDALMSGFQTADAFRDTLVSALS</sequence>
<dbReference type="NCBIfam" id="TIGR02453">
    <property type="entry name" value="TIGR02453 family protein"/>
    <property type="match status" value="1"/>
</dbReference>
<accession>A0ABS6T0S8</accession>
<protein>
    <submittedName>
        <fullName evidence="1">TIGR02453 family protein</fullName>
    </submittedName>
</protein>
<dbReference type="PANTHER" id="PTHR36452:SF1">
    <property type="entry name" value="DUF2461 DOMAIN-CONTAINING PROTEIN"/>
    <property type="match status" value="1"/>
</dbReference>
<dbReference type="Pfam" id="PF09365">
    <property type="entry name" value="DUF2461"/>
    <property type="match status" value="1"/>
</dbReference>
<dbReference type="Proteomes" id="UP000756530">
    <property type="component" value="Unassembled WGS sequence"/>
</dbReference>
<evidence type="ECO:0000313" key="1">
    <source>
        <dbReference type="EMBL" id="MBV7378211.1"/>
    </source>
</evidence>
<organism evidence="1 2">
    <name type="scientific">Maritimibacter dapengensis</name>
    <dbReference type="NCBI Taxonomy" id="2836868"/>
    <lineage>
        <taxon>Bacteria</taxon>
        <taxon>Pseudomonadati</taxon>
        <taxon>Pseudomonadota</taxon>
        <taxon>Alphaproteobacteria</taxon>
        <taxon>Rhodobacterales</taxon>
        <taxon>Roseobacteraceae</taxon>
        <taxon>Maritimibacter</taxon>
    </lineage>
</organism>
<reference evidence="1 2" key="1">
    <citation type="submission" date="2021-05" db="EMBL/GenBank/DDBJ databases">
        <title>Culturable bacteria isolated from Daya Bay.</title>
        <authorList>
            <person name="Zheng W."/>
            <person name="Yu S."/>
            <person name="Huang Y."/>
        </authorList>
    </citation>
    <scope>NUCLEOTIDE SEQUENCE [LARGE SCALE GENOMIC DNA]</scope>
    <source>
        <strain evidence="1 2">DP4N28-5</strain>
    </source>
</reference>
<evidence type="ECO:0000313" key="2">
    <source>
        <dbReference type="Proteomes" id="UP000756530"/>
    </source>
</evidence>
<name>A0ABS6T0S8_9RHOB</name>
<dbReference type="PIRSF" id="PIRSF028451">
    <property type="entry name" value="UCP028451"/>
    <property type="match status" value="1"/>
</dbReference>
<dbReference type="InterPro" id="IPR015996">
    <property type="entry name" value="UCP028451"/>
</dbReference>
<dbReference type="RefSeq" id="WP_218391054.1">
    <property type="nucleotide sequence ID" value="NZ_JAHUZE010000001.1"/>
</dbReference>
<dbReference type="EMBL" id="JAHUZE010000001">
    <property type="protein sequence ID" value="MBV7378211.1"/>
    <property type="molecule type" value="Genomic_DNA"/>
</dbReference>
<comment type="caution">
    <text evidence="1">The sequence shown here is derived from an EMBL/GenBank/DDBJ whole genome shotgun (WGS) entry which is preliminary data.</text>
</comment>
<proteinExistence type="predicted"/>
<dbReference type="PANTHER" id="PTHR36452">
    <property type="entry name" value="CHROMOSOME 12, WHOLE GENOME SHOTGUN SEQUENCE"/>
    <property type="match status" value="1"/>
</dbReference>
<gene>
    <name evidence="1" type="ORF">KJP28_04695</name>
</gene>
<dbReference type="InterPro" id="IPR012808">
    <property type="entry name" value="CHP02453"/>
</dbReference>